<dbReference type="CDD" id="cd03257">
    <property type="entry name" value="ABC_NikE_OppD_transporters"/>
    <property type="match status" value="2"/>
</dbReference>
<dbReference type="Pfam" id="PF08352">
    <property type="entry name" value="oligo_HPY"/>
    <property type="match status" value="2"/>
</dbReference>
<name>A0ABS8KVT7_9HYPH</name>
<dbReference type="PANTHER" id="PTHR43776">
    <property type="entry name" value="TRANSPORT ATP-BINDING PROTEIN"/>
    <property type="match status" value="1"/>
</dbReference>
<dbReference type="InterPro" id="IPR027417">
    <property type="entry name" value="P-loop_NTPase"/>
</dbReference>
<reference evidence="7 8" key="1">
    <citation type="submission" date="2021-11" db="EMBL/GenBank/DDBJ databases">
        <authorList>
            <person name="Lee D.-H."/>
            <person name="Kim S.-B."/>
        </authorList>
    </citation>
    <scope>NUCLEOTIDE SEQUENCE [LARGE SCALE GENOMIC DNA]</scope>
    <source>
        <strain evidence="7 8">KCTC 52223</strain>
    </source>
</reference>
<comment type="subcellular location">
    <subcellularLocation>
        <location evidence="1">Cell inner membrane</location>
        <topology evidence="1">Peripheral membrane protein</topology>
    </subcellularLocation>
</comment>
<evidence type="ECO:0000313" key="7">
    <source>
        <dbReference type="EMBL" id="MCC8430207.1"/>
    </source>
</evidence>
<dbReference type="Gene3D" id="3.40.50.300">
    <property type="entry name" value="P-loop containing nucleotide triphosphate hydrolases"/>
    <property type="match status" value="2"/>
</dbReference>
<evidence type="ECO:0000256" key="1">
    <source>
        <dbReference type="ARBA" id="ARBA00004417"/>
    </source>
</evidence>
<dbReference type="RefSeq" id="WP_230551379.1">
    <property type="nucleotide sequence ID" value="NZ_JAJISD010000006.1"/>
</dbReference>
<protein>
    <submittedName>
        <fullName evidence="7">ABC transporter ATP-binding protein</fullName>
    </submittedName>
</protein>
<dbReference type="NCBIfam" id="NF007739">
    <property type="entry name" value="PRK10419.1"/>
    <property type="match status" value="2"/>
</dbReference>
<dbReference type="InterPro" id="IPR050319">
    <property type="entry name" value="ABC_transp_ATP-bind"/>
</dbReference>
<dbReference type="EMBL" id="JAJISD010000006">
    <property type="protein sequence ID" value="MCC8430207.1"/>
    <property type="molecule type" value="Genomic_DNA"/>
</dbReference>
<gene>
    <name evidence="7" type="ORF">LJ725_14625</name>
</gene>
<dbReference type="SMART" id="SM00382">
    <property type="entry name" value="AAA"/>
    <property type="match status" value="2"/>
</dbReference>
<feature type="domain" description="ABC transporter" evidence="6">
    <location>
        <begin position="277"/>
        <end position="526"/>
    </location>
</feature>
<evidence type="ECO:0000256" key="3">
    <source>
        <dbReference type="ARBA" id="ARBA00022448"/>
    </source>
</evidence>
<evidence type="ECO:0000259" key="6">
    <source>
        <dbReference type="PROSITE" id="PS50893"/>
    </source>
</evidence>
<dbReference type="SUPFAM" id="SSF52540">
    <property type="entry name" value="P-loop containing nucleoside triphosphate hydrolases"/>
    <property type="match status" value="2"/>
</dbReference>
<evidence type="ECO:0000313" key="8">
    <source>
        <dbReference type="Proteomes" id="UP001198862"/>
    </source>
</evidence>
<evidence type="ECO:0000256" key="2">
    <source>
        <dbReference type="ARBA" id="ARBA00005417"/>
    </source>
</evidence>
<sequence length="544" mass="59606">MSDSLLLEVKDLSVTFGAGDKAVRAVRGVSFDIRRGETVALVGESGSGKSVTALSVLQLLPYPAASHPTGSIRFQGQELVGASTRDLLAVRGNRISMIFQEPMTSLNPLHTIERQVNEVLILHKGLSREAARKRTLELLEQVGIPEAAKRLDAYPHQLSGGQRQRVMIAMALANEPDLLIADEPTTALDVTIQAQILKLLKSLQARYGMALLFITHDLGIVRKMADRVCVMTKGQIVEQGPVAEVFDRPQHSYTQHLLSAEPKGRPADADPAAPEILRLDDLKVHFPIRRGLMRRTVGHVKAVDGVSIALREGHTIGLVGESGSGKTTLGLALLKLERSEGGIRFDGRDLQGLSQRELRPMRREMQIVFQDPFSSLSPRMSVGEIIGEGLEVHGIGTPQERTAMIEQVLHEVGLDPASRDRYPHEFSGGQRQRISIARALVLKPRLIVLDEPTSALDMSVQAQIVDLLRDLQQKYKLAYLFISHDLKVVRALADEVVVLRHGKVVERGPAKQIFEAPQTPYTQALIAAAFNLEAIGADSRVVAT</sequence>
<dbReference type="InterPro" id="IPR017871">
    <property type="entry name" value="ABC_transporter-like_CS"/>
</dbReference>
<comment type="similarity">
    <text evidence="2">Belongs to the ABC transporter superfamily.</text>
</comment>
<keyword evidence="4" id="KW-0547">Nucleotide-binding</keyword>
<keyword evidence="3" id="KW-0813">Transport</keyword>
<dbReference type="PROSITE" id="PS50893">
    <property type="entry name" value="ABC_TRANSPORTER_2"/>
    <property type="match status" value="2"/>
</dbReference>
<keyword evidence="8" id="KW-1185">Reference proteome</keyword>
<comment type="caution">
    <text evidence="7">The sequence shown here is derived from an EMBL/GenBank/DDBJ whole genome shotgun (WGS) entry which is preliminary data.</text>
</comment>
<dbReference type="GO" id="GO:0005524">
    <property type="term" value="F:ATP binding"/>
    <property type="evidence" value="ECO:0007669"/>
    <property type="project" value="UniProtKB-KW"/>
</dbReference>
<dbReference type="PROSITE" id="PS00211">
    <property type="entry name" value="ABC_TRANSPORTER_1"/>
    <property type="match status" value="2"/>
</dbReference>
<dbReference type="InterPro" id="IPR003439">
    <property type="entry name" value="ABC_transporter-like_ATP-bd"/>
</dbReference>
<proteinExistence type="inferred from homology"/>
<accession>A0ABS8KVT7</accession>
<evidence type="ECO:0000256" key="4">
    <source>
        <dbReference type="ARBA" id="ARBA00022741"/>
    </source>
</evidence>
<dbReference type="NCBIfam" id="NF008453">
    <property type="entry name" value="PRK11308.1"/>
    <property type="match status" value="2"/>
</dbReference>
<dbReference type="Pfam" id="PF00005">
    <property type="entry name" value="ABC_tran"/>
    <property type="match status" value="2"/>
</dbReference>
<dbReference type="InterPro" id="IPR013563">
    <property type="entry name" value="Oligopep_ABC_C"/>
</dbReference>
<dbReference type="InterPro" id="IPR003593">
    <property type="entry name" value="AAA+_ATPase"/>
</dbReference>
<keyword evidence="5 7" id="KW-0067">ATP-binding</keyword>
<organism evidence="7 8">
    <name type="scientific">Reyranella aquatilis</name>
    <dbReference type="NCBI Taxonomy" id="2035356"/>
    <lineage>
        <taxon>Bacteria</taxon>
        <taxon>Pseudomonadati</taxon>
        <taxon>Pseudomonadota</taxon>
        <taxon>Alphaproteobacteria</taxon>
        <taxon>Hyphomicrobiales</taxon>
        <taxon>Reyranellaceae</taxon>
        <taxon>Reyranella</taxon>
    </lineage>
</organism>
<evidence type="ECO:0000256" key="5">
    <source>
        <dbReference type="ARBA" id="ARBA00022840"/>
    </source>
</evidence>
<dbReference type="Proteomes" id="UP001198862">
    <property type="component" value="Unassembled WGS sequence"/>
</dbReference>
<feature type="domain" description="ABC transporter" evidence="6">
    <location>
        <begin position="7"/>
        <end position="258"/>
    </location>
</feature>